<feature type="compositionally biased region" description="Polar residues" evidence="1">
    <location>
        <begin position="1"/>
        <end position="10"/>
    </location>
</feature>
<name>A0A371DD74_9APHY</name>
<feature type="region of interest" description="Disordered" evidence="1">
    <location>
        <begin position="204"/>
        <end position="226"/>
    </location>
</feature>
<feature type="region of interest" description="Disordered" evidence="1">
    <location>
        <begin position="89"/>
        <end position="134"/>
    </location>
</feature>
<feature type="region of interest" description="Disordered" evidence="1">
    <location>
        <begin position="1"/>
        <end position="42"/>
    </location>
</feature>
<dbReference type="Proteomes" id="UP000256964">
    <property type="component" value="Unassembled WGS sequence"/>
</dbReference>
<feature type="region of interest" description="Disordered" evidence="1">
    <location>
        <begin position="272"/>
        <end position="338"/>
    </location>
</feature>
<sequence length="338" mass="35352">MASALSSHRLQPSAAALAVPERPSRPATRARAHSDTAQPSGDVRAAAALAARPVTAALATPHDAVLADLEGPREGTQLEVPHAAPRLSVIPSVGSTDRGIDRTASPSGGARSAASTPGASHDPLLDPFSGNLAGVMVPRRTPEREAQFDQRRDELWSGLATIRELQSEVASMHVQMEGIGLNDVRGGKRTTGVAARVHSDPISAADEWEEHDGAADGVEEQRKRARDAEFTNLAETFKGRREAIDAIMNKLGELSDSLTQFHALQTPAMDFGASRNNTKDSMPLSPDLANATSPSTGASPSPELPSALPKFVLSEPDKGVMHESPVAGPGDLPHASAA</sequence>
<reference evidence="2 3" key="1">
    <citation type="journal article" date="2018" name="Biotechnol. Biofuels">
        <title>Integrative visual omics of the white-rot fungus Polyporus brumalis exposes the biotechnological potential of its oxidative enzymes for delignifying raw plant biomass.</title>
        <authorList>
            <person name="Miyauchi S."/>
            <person name="Rancon A."/>
            <person name="Drula E."/>
            <person name="Hage H."/>
            <person name="Chaduli D."/>
            <person name="Favel A."/>
            <person name="Grisel S."/>
            <person name="Henrissat B."/>
            <person name="Herpoel-Gimbert I."/>
            <person name="Ruiz-Duenas F.J."/>
            <person name="Chevret D."/>
            <person name="Hainaut M."/>
            <person name="Lin J."/>
            <person name="Wang M."/>
            <person name="Pangilinan J."/>
            <person name="Lipzen A."/>
            <person name="Lesage-Meessen L."/>
            <person name="Navarro D."/>
            <person name="Riley R."/>
            <person name="Grigoriev I.V."/>
            <person name="Zhou S."/>
            <person name="Raouche S."/>
            <person name="Rosso M.N."/>
        </authorList>
    </citation>
    <scope>NUCLEOTIDE SEQUENCE [LARGE SCALE GENOMIC DNA]</scope>
    <source>
        <strain evidence="2 3">BRFM 1820</strain>
    </source>
</reference>
<feature type="compositionally biased region" description="Low complexity" evidence="1">
    <location>
        <begin position="291"/>
        <end position="309"/>
    </location>
</feature>
<gene>
    <name evidence="2" type="ORF">OH76DRAFT_1348771</name>
</gene>
<dbReference type="EMBL" id="KZ857399">
    <property type="protein sequence ID" value="RDX50466.1"/>
    <property type="molecule type" value="Genomic_DNA"/>
</dbReference>
<organism evidence="2 3">
    <name type="scientific">Lentinus brumalis</name>
    <dbReference type="NCBI Taxonomy" id="2498619"/>
    <lineage>
        <taxon>Eukaryota</taxon>
        <taxon>Fungi</taxon>
        <taxon>Dikarya</taxon>
        <taxon>Basidiomycota</taxon>
        <taxon>Agaricomycotina</taxon>
        <taxon>Agaricomycetes</taxon>
        <taxon>Polyporales</taxon>
        <taxon>Polyporaceae</taxon>
        <taxon>Lentinus</taxon>
    </lineage>
</organism>
<dbReference type="OrthoDB" id="2537650at2759"/>
<proteinExistence type="predicted"/>
<dbReference type="AlphaFoldDB" id="A0A371DD74"/>
<evidence type="ECO:0000313" key="3">
    <source>
        <dbReference type="Proteomes" id="UP000256964"/>
    </source>
</evidence>
<accession>A0A371DD74</accession>
<evidence type="ECO:0000313" key="2">
    <source>
        <dbReference type="EMBL" id="RDX50466.1"/>
    </source>
</evidence>
<evidence type="ECO:0000256" key="1">
    <source>
        <dbReference type="SAM" id="MobiDB-lite"/>
    </source>
</evidence>
<keyword evidence="3" id="KW-1185">Reference proteome</keyword>
<feature type="compositionally biased region" description="Low complexity" evidence="1">
    <location>
        <begin position="102"/>
        <end position="120"/>
    </location>
</feature>
<protein>
    <submittedName>
        <fullName evidence="2">Uncharacterized protein</fullName>
    </submittedName>
</protein>
<feature type="compositionally biased region" description="Basic and acidic residues" evidence="1">
    <location>
        <begin position="211"/>
        <end position="226"/>
    </location>
</feature>